<dbReference type="Pfam" id="PF09580">
    <property type="entry name" value="Spore_YhcN_YlaJ"/>
    <property type="match status" value="1"/>
</dbReference>
<dbReference type="Proteomes" id="UP000650466">
    <property type="component" value="Unassembled WGS sequence"/>
</dbReference>
<gene>
    <name evidence="2" type="ORF">ICC18_18755</name>
</gene>
<dbReference type="GO" id="GO:0030435">
    <property type="term" value="P:sporulation resulting in formation of a cellular spore"/>
    <property type="evidence" value="ECO:0007669"/>
    <property type="project" value="InterPro"/>
</dbReference>
<accession>A0A926KRG5</accession>
<evidence type="ECO:0000313" key="3">
    <source>
        <dbReference type="Proteomes" id="UP000650466"/>
    </source>
</evidence>
<dbReference type="NCBIfam" id="TIGR02898">
    <property type="entry name" value="spore_YhcN_YlaJ"/>
    <property type="match status" value="1"/>
</dbReference>
<feature type="region of interest" description="Disordered" evidence="1">
    <location>
        <begin position="1"/>
        <end position="42"/>
    </location>
</feature>
<dbReference type="InterPro" id="IPR014247">
    <property type="entry name" value="Spore_lipoprot_YhcN/YlaJ"/>
</dbReference>
<evidence type="ECO:0000256" key="1">
    <source>
        <dbReference type="SAM" id="MobiDB-lite"/>
    </source>
</evidence>
<keyword evidence="2" id="KW-0449">Lipoprotein</keyword>
<keyword evidence="3" id="KW-1185">Reference proteome</keyword>
<dbReference type="EMBL" id="JACVVD010000006">
    <property type="protein sequence ID" value="MBD0382162.1"/>
    <property type="molecule type" value="Genomic_DNA"/>
</dbReference>
<reference evidence="2" key="1">
    <citation type="submission" date="2020-09" db="EMBL/GenBank/DDBJ databases">
        <title>Draft Genome Sequence of Paenibacillus sp. WST5.</title>
        <authorList>
            <person name="Bao Z."/>
        </authorList>
    </citation>
    <scope>NUCLEOTIDE SEQUENCE</scope>
    <source>
        <strain evidence="2">WST5</strain>
    </source>
</reference>
<dbReference type="InterPro" id="IPR019076">
    <property type="entry name" value="Spore_lipoprot_YhcN/YlaJ-like"/>
</dbReference>
<organism evidence="2 3">
    <name type="scientific">Paenibacillus sedimenti</name>
    <dbReference type="NCBI Taxonomy" id="2770274"/>
    <lineage>
        <taxon>Bacteria</taxon>
        <taxon>Bacillati</taxon>
        <taxon>Bacillota</taxon>
        <taxon>Bacilli</taxon>
        <taxon>Bacillales</taxon>
        <taxon>Paenibacillaceae</taxon>
        <taxon>Paenibacillus</taxon>
    </lineage>
</organism>
<dbReference type="AlphaFoldDB" id="A0A926KRG5"/>
<name>A0A926KRG5_9BACL</name>
<protein>
    <submittedName>
        <fullName evidence="2">YhcN/YlaJ family sporulation lipoprotein</fullName>
    </submittedName>
</protein>
<feature type="compositionally biased region" description="Low complexity" evidence="1">
    <location>
        <begin position="19"/>
        <end position="28"/>
    </location>
</feature>
<comment type="caution">
    <text evidence="2">The sequence shown here is derived from an EMBL/GenBank/DDBJ whole genome shotgun (WGS) entry which is preliminary data.</text>
</comment>
<sequence length="154" mass="17134">MMIATGCTVNNANDDQVRQQGTQQGTHIQQDRNQDQDQANGNNDNRVQVAQQAADKLTQLNGIRQANVLVTRRNAYVAAGVDTNQTQLTPDLENQIAQQVKSTDPNIQNVYVSTNPEFVDRVNTYVADVGQGRPVAGFFEQFNDMVQRIFPNAR</sequence>
<proteinExistence type="predicted"/>
<evidence type="ECO:0000313" key="2">
    <source>
        <dbReference type="EMBL" id="MBD0382162.1"/>
    </source>
</evidence>